<dbReference type="RefSeq" id="WP_121377071.1">
    <property type="nucleotide sequence ID" value="NZ_RBLC01000004.1"/>
</dbReference>
<dbReference type="AlphaFoldDB" id="A0A495M2W3"/>
<name>A0A495M2W3_9FLAO</name>
<keyword evidence="2" id="KW-1185">Reference proteome</keyword>
<dbReference type="Proteomes" id="UP000277579">
    <property type="component" value="Unassembled WGS sequence"/>
</dbReference>
<evidence type="ECO:0000313" key="1">
    <source>
        <dbReference type="EMBL" id="RKS20407.1"/>
    </source>
</evidence>
<proteinExistence type="predicted"/>
<dbReference type="InterPro" id="IPR046233">
    <property type="entry name" value="DUF6266"/>
</dbReference>
<organism evidence="1 2">
    <name type="scientific">Flavobacterium endophyticum</name>
    <dbReference type="NCBI Taxonomy" id="1540163"/>
    <lineage>
        <taxon>Bacteria</taxon>
        <taxon>Pseudomonadati</taxon>
        <taxon>Bacteroidota</taxon>
        <taxon>Flavobacteriia</taxon>
        <taxon>Flavobacteriales</taxon>
        <taxon>Flavobacteriaceae</taxon>
        <taxon>Flavobacterium</taxon>
    </lineage>
</organism>
<evidence type="ECO:0000313" key="2">
    <source>
        <dbReference type="Proteomes" id="UP000277579"/>
    </source>
</evidence>
<reference evidence="1 2" key="1">
    <citation type="submission" date="2018-10" db="EMBL/GenBank/DDBJ databases">
        <title>Genomic Encyclopedia of Archaeal and Bacterial Type Strains, Phase II (KMG-II): from individual species to whole genera.</title>
        <authorList>
            <person name="Goeker M."/>
        </authorList>
    </citation>
    <scope>NUCLEOTIDE SEQUENCE [LARGE SCALE GENOMIC DNA]</scope>
    <source>
        <strain evidence="1 2">DSM 29537</strain>
    </source>
</reference>
<protein>
    <submittedName>
        <fullName evidence="1">Uncharacterized protein</fullName>
    </submittedName>
</protein>
<comment type="caution">
    <text evidence="1">The sequence shown here is derived from an EMBL/GenBank/DDBJ whole genome shotgun (WGS) entry which is preliminary data.</text>
</comment>
<dbReference type="EMBL" id="RBLC01000004">
    <property type="protein sequence ID" value="RKS20407.1"/>
    <property type="molecule type" value="Genomic_DNA"/>
</dbReference>
<accession>A0A495M2W3</accession>
<sequence length="213" mass="23251">MGTYNKGILGAFSGKVGTVVGANWRGKDVMRSLPKKTGRIATDKQEMQRLRFRTVANFLHDLRPVMGRYYGIAMGDKSKNNLATSYHMKEALVQIDDSVEILLNRVQITRGVLLGLQTPAVAAEAGGILKFSWTDNSGQGTAKATDRLLVAVYDPITDKFETMEKAGLRSALSASVTLPAPFVGSQVHCWASFVSEDDRLYSTSVYLGEIEAV</sequence>
<dbReference type="Pfam" id="PF19781">
    <property type="entry name" value="DUF6266"/>
    <property type="match status" value="1"/>
</dbReference>
<gene>
    <name evidence="1" type="ORF">CLV94_2786</name>
</gene>